<dbReference type="HOGENOM" id="CLU_011398_4_5_9"/>
<evidence type="ECO:0000313" key="9">
    <source>
        <dbReference type="Proteomes" id="UP000004846"/>
    </source>
</evidence>
<evidence type="ECO:0000256" key="1">
    <source>
        <dbReference type="ARBA" id="ARBA00001974"/>
    </source>
</evidence>
<dbReference type="Gene3D" id="3.90.700.10">
    <property type="entry name" value="Succinate dehydrogenase/fumarate reductase flavoprotein, catalytic domain"/>
    <property type="match status" value="1"/>
</dbReference>
<feature type="domain" description="FAD-dependent oxidoreductase 2 FAD-binding" evidence="7">
    <location>
        <begin position="61"/>
        <end position="482"/>
    </location>
</feature>
<name>A0A125W311_ENTFL</name>
<evidence type="ECO:0000259" key="7">
    <source>
        <dbReference type="Pfam" id="PF00890"/>
    </source>
</evidence>
<keyword evidence="5" id="KW-0732">Signal</keyword>
<comment type="caution">
    <text evidence="8">The sequence shown here is derived from an EMBL/GenBank/DDBJ whole genome shotgun (WGS) entry which is preliminary data.</text>
</comment>
<dbReference type="EMBL" id="AEBR01000102">
    <property type="protein sequence ID" value="EFM81677.1"/>
    <property type="molecule type" value="Genomic_DNA"/>
</dbReference>
<dbReference type="InterPro" id="IPR027477">
    <property type="entry name" value="Succ_DH/fumarate_Rdtase_cat_sf"/>
</dbReference>
<dbReference type="GO" id="GO:0016156">
    <property type="term" value="F:fumarate reductase (NADH) activity"/>
    <property type="evidence" value="ECO:0007669"/>
    <property type="project" value="UniProtKB-EC"/>
</dbReference>
<dbReference type="PANTHER" id="PTHR43400:SF7">
    <property type="entry name" value="FAD-DEPENDENT OXIDOREDUCTASE 2 FAD BINDING DOMAIN-CONTAINING PROTEIN"/>
    <property type="match status" value="1"/>
</dbReference>
<keyword evidence="3 5" id="KW-0274">FAD</keyword>
<dbReference type="RefSeq" id="WP_002356617.1">
    <property type="nucleotide sequence ID" value="NZ_GL454487.1"/>
</dbReference>
<sequence length="505" mass="53815">MKKVLMGVLSLGLLLGAATGCTSDQEKAAGKTKASSEKTEATSGASANGYTDPSELKDSYDVVIVGSGGAGMTAALQAKEAGMNPVILEKMPVAGGNTIKSSSGMNASQTKFQEKEGIKDSNDKFFEETLKGGKGTNDQELLRYFVDHSAEAIDWLDTKGITLSNLTITGGMSEKRTHRPADGSAIGGYLVDGLVRNVREEKIPLFVDADVTDLVEENGQIDGVKVKMKDDKEKTVKAKAVVVTTGGFGANEKLITQYKPELKNYVTTNQEGTTGDGIQMIQKVGGALVDMKEIQIHPTVQQSDAFLIGEAVRGEGAILASQKGERFVNELDTRDKVSAAINALPEKSAYLVFDQGVRDRAKAIDFYDQKGFVEKGETIEELAEKIGMPADTLKATIDTWNQDVNAKDDKQFGRTTGMEADLSTAPYYAIKIAPGIHHTMGGVKINTKTEVLREDGTPIKGLYAAGELTGGLHGQNRIGGNAIADIIIYGRQAGTQSAEFASAQK</sequence>
<dbReference type="FunFam" id="3.90.700.10:FF:000007">
    <property type="entry name" value="NADH-dependent fumarate reductase"/>
    <property type="match status" value="1"/>
</dbReference>
<feature type="region of interest" description="Disordered" evidence="6">
    <location>
        <begin position="27"/>
        <end position="52"/>
    </location>
</feature>
<dbReference type="Pfam" id="PF00890">
    <property type="entry name" value="FAD_binding_2"/>
    <property type="match status" value="1"/>
</dbReference>
<dbReference type="GO" id="GO:0033765">
    <property type="term" value="F:steroid dehydrogenase activity, acting on the CH-CH group of donors"/>
    <property type="evidence" value="ECO:0007669"/>
    <property type="project" value="UniProtKB-ARBA"/>
</dbReference>
<comment type="similarity">
    <text evidence="5">Belongs to the FAD-dependent oxidoreductase 2 family. FRD/SDH subfamily.</text>
</comment>
<dbReference type="GeneID" id="60894563"/>
<dbReference type="InterPro" id="IPR036188">
    <property type="entry name" value="FAD/NAD-bd_sf"/>
</dbReference>
<dbReference type="InterPro" id="IPR050315">
    <property type="entry name" value="FAD-oxidoreductase_2"/>
</dbReference>
<dbReference type="Gene3D" id="3.50.50.60">
    <property type="entry name" value="FAD/NAD(P)-binding domain"/>
    <property type="match status" value="1"/>
</dbReference>
<dbReference type="NCBIfam" id="NF005064">
    <property type="entry name" value="PRK06481.1"/>
    <property type="match status" value="1"/>
</dbReference>
<dbReference type="AlphaFoldDB" id="A0A125W311"/>
<dbReference type="SUPFAM" id="SSF51905">
    <property type="entry name" value="FAD/NAD(P)-binding domain"/>
    <property type="match status" value="1"/>
</dbReference>
<dbReference type="NCBIfam" id="TIGR01813">
    <property type="entry name" value="flavo_cyto_c"/>
    <property type="match status" value="1"/>
</dbReference>
<reference evidence="9" key="1">
    <citation type="submission" date="2010-07" db="EMBL/GenBank/DDBJ databases">
        <authorList>
            <person name="Weinstock G."/>
            <person name="Sodergren E."/>
            <person name="Clifton S."/>
            <person name="Fulton L."/>
            <person name="Fulton B."/>
            <person name="Courtney L."/>
            <person name="Fronick C."/>
            <person name="Harrison M."/>
            <person name="Strong C."/>
            <person name="Farmer C."/>
            <person name="Delahaunty K."/>
            <person name="Markovic C."/>
            <person name="Hall O."/>
            <person name="Minx P."/>
            <person name="Tomlinson C."/>
            <person name="Mitreva M."/>
            <person name="Hou S."/>
            <person name="Chen J."/>
            <person name="Wollam A."/>
            <person name="Pepin K.H."/>
            <person name="Johnson M."/>
            <person name="Bhonagiri V."/>
            <person name="Zhang X."/>
            <person name="Suruliraj S."/>
            <person name="Warren W."/>
            <person name="Chinwalla A."/>
            <person name="Mardis E.R."/>
            <person name="Wilson R.K."/>
        </authorList>
    </citation>
    <scope>NUCLEOTIDE SEQUENCE [LARGE SCALE GENOMIC DNA]</scope>
    <source>
        <strain evidence="9">TX4248</strain>
    </source>
</reference>
<keyword evidence="4 5" id="KW-0560">Oxidoreductase</keyword>
<gene>
    <name evidence="8" type="ORF">HMPREF9498_02819</name>
</gene>
<dbReference type="EC" id="1.3.1.6" evidence="8"/>
<evidence type="ECO:0000256" key="5">
    <source>
        <dbReference type="RuleBase" id="RU366062"/>
    </source>
</evidence>
<keyword evidence="2 5" id="KW-0285">Flavoprotein</keyword>
<dbReference type="SUPFAM" id="SSF56425">
    <property type="entry name" value="Succinate dehydrogenase/fumarate reductase flavoprotein, catalytic domain"/>
    <property type="match status" value="1"/>
</dbReference>
<dbReference type="GO" id="GO:0010181">
    <property type="term" value="F:FMN binding"/>
    <property type="evidence" value="ECO:0007669"/>
    <property type="project" value="InterPro"/>
</dbReference>
<dbReference type="InterPro" id="IPR003953">
    <property type="entry name" value="FAD-dep_OxRdtase_2_FAD-bd"/>
</dbReference>
<protein>
    <submittedName>
        <fullName evidence="8">Fumarate reductase flavoprotein subunit</fullName>
        <ecNumber evidence="8">1.3.1.6</ecNumber>
    </submittedName>
</protein>
<feature type="compositionally biased region" description="Polar residues" evidence="6">
    <location>
        <begin position="41"/>
        <end position="51"/>
    </location>
</feature>
<evidence type="ECO:0000256" key="4">
    <source>
        <dbReference type="ARBA" id="ARBA00023002"/>
    </source>
</evidence>
<organism evidence="8 9">
    <name type="scientific">Enterococcus faecalis TX4248</name>
    <dbReference type="NCBI Taxonomy" id="749495"/>
    <lineage>
        <taxon>Bacteria</taxon>
        <taxon>Bacillati</taxon>
        <taxon>Bacillota</taxon>
        <taxon>Bacilli</taxon>
        <taxon>Lactobacillales</taxon>
        <taxon>Enterococcaceae</taxon>
        <taxon>Enterococcus</taxon>
    </lineage>
</organism>
<dbReference type="PANTHER" id="PTHR43400">
    <property type="entry name" value="FUMARATE REDUCTASE"/>
    <property type="match status" value="1"/>
</dbReference>
<dbReference type="Proteomes" id="UP000004846">
    <property type="component" value="Unassembled WGS sequence"/>
</dbReference>
<feature type="signal peptide" evidence="5">
    <location>
        <begin position="1"/>
        <end position="20"/>
    </location>
</feature>
<dbReference type="PROSITE" id="PS51257">
    <property type="entry name" value="PROKAR_LIPOPROTEIN"/>
    <property type="match status" value="1"/>
</dbReference>
<feature type="chain" id="PRO_5039747227" evidence="5">
    <location>
        <begin position="21"/>
        <end position="505"/>
    </location>
</feature>
<evidence type="ECO:0000256" key="6">
    <source>
        <dbReference type="SAM" id="MobiDB-lite"/>
    </source>
</evidence>
<accession>A0A125W311</accession>
<evidence type="ECO:0000256" key="2">
    <source>
        <dbReference type="ARBA" id="ARBA00022630"/>
    </source>
</evidence>
<proteinExistence type="inferred from homology"/>
<evidence type="ECO:0000313" key="8">
    <source>
        <dbReference type="EMBL" id="EFM81677.1"/>
    </source>
</evidence>
<feature type="compositionally biased region" description="Basic and acidic residues" evidence="6">
    <location>
        <begin position="27"/>
        <end position="40"/>
    </location>
</feature>
<dbReference type="InterPro" id="IPR010960">
    <property type="entry name" value="Flavocytochrome_c"/>
</dbReference>
<comment type="cofactor">
    <cofactor evidence="1">
        <name>FAD</name>
        <dbReference type="ChEBI" id="CHEBI:57692"/>
    </cofactor>
</comment>
<evidence type="ECO:0000256" key="3">
    <source>
        <dbReference type="ARBA" id="ARBA00022827"/>
    </source>
</evidence>
<dbReference type="PRINTS" id="PR00368">
    <property type="entry name" value="FADPNR"/>
</dbReference>